<protein>
    <submittedName>
        <fullName evidence="4">Uncharacterized protein</fullName>
    </submittedName>
</protein>
<keyword evidence="5" id="KW-1185">Reference proteome</keyword>
<dbReference type="Proteomes" id="UP000032180">
    <property type="component" value="Chromosome 7"/>
</dbReference>
<dbReference type="EnsemblPlants" id="LPERR07G22250.1">
    <property type="protein sequence ID" value="LPERR07G22250.1"/>
    <property type="gene ID" value="LPERR07G22250"/>
</dbReference>
<reference evidence="4" key="3">
    <citation type="submission" date="2015-04" db="UniProtKB">
        <authorList>
            <consortium name="EnsemblPlants"/>
        </authorList>
    </citation>
    <scope>IDENTIFICATION</scope>
</reference>
<dbReference type="SUPFAM" id="SSF51735">
    <property type="entry name" value="NAD(P)-binding Rossmann-fold domains"/>
    <property type="match status" value="2"/>
</dbReference>
<sequence>MYSAIHLVQRLAGKVAVITGGASGIGEATAKEFVANGTKVIIADIQDDLGHAVAARLGPDAAMYTRCDVTDESQVAAAVDLAVARHGRLDVMFNNAGFTGSRAAASAPLAGLDLADFDRVMAVNARAVAAGVKHAARAMVPRRRGVILCTASVAGVIGSGLPLAYGVTKAAVIHMVRCAAGELAHHGVRVNAISPHGIATPLAMQGFGDIFPSASDEEVRRFIERDINELDGAALEAEDIARAAVYLASDEAKYVTGHNLIVDGGFTTFLGSSDVNSLRYGKVAVITGAGSGIADIHDDLGCAVAGELRRDAVDTRCDLTVKADIAAAVDLAVARCDVVFSNAGFMARDINELDDAALEAADIARAAVYLASNEAKYVTGHNLVVDGGFTVVE</sequence>
<evidence type="ECO:0000313" key="4">
    <source>
        <dbReference type="EnsemblPlants" id="LPERR07G22250.1"/>
    </source>
</evidence>
<evidence type="ECO:0000256" key="2">
    <source>
        <dbReference type="ARBA" id="ARBA00023002"/>
    </source>
</evidence>
<dbReference type="PRINTS" id="PR00080">
    <property type="entry name" value="SDRFAMILY"/>
</dbReference>
<dbReference type="InterPro" id="IPR036291">
    <property type="entry name" value="NAD(P)-bd_dom_sf"/>
</dbReference>
<dbReference type="GO" id="GO:0006629">
    <property type="term" value="P:lipid metabolic process"/>
    <property type="evidence" value="ECO:0007669"/>
    <property type="project" value="UniProtKB-KW"/>
</dbReference>
<dbReference type="PANTHER" id="PTHR43180">
    <property type="entry name" value="3-OXOACYL-(ACYL-CARRIER-PROTEIN) REDUCTASE (AFU_ORTHOLOGUE AFUA_6G11210)"/>
    <property type="match status" value="1"/>
</dbReference>
<keyword evidence="3" id="KW-1133">Transmembrane helix</keyword>
<dbReference type="STRING" id="77586.A0A0D9X2L4"/>
<evidence type="ECO:0000256" key="1">
    <source>
        <dbReference type="ARBA" id="ARBA00006484"/>
    </source>
</evidence>
<dbReference type="GO" id="GO:0016491">
    <property type="term" value="F:oxidoreductase activity"/>
    <property type="evidence" value="ECO:0007669"/>
    <property type="project" value="UniProtKB-KW"/>
</dbReference>
<dbReference type="AlphaFoldDB" id="A0A0D9X2L4"/>
<reference evidence="4 5" key="1">
    <citation type="submission" date="2012-08" db="EMBL/GenBank/DDBJ databases">
        <title>Oryza genome evolution.</title>
        <authorList>
            <person name="Wing R.A."/>
        </authorList>
    </citation>
    <scope>NUCLEOTIDE SEQUENCE</scope>
</reference>
<dbReference type="PRINTS" id="PR00081">
    <property type="entry name" value="GDHRDH"/>
</dbReference>
<dbReference type="HOGENOM" id="CLU_010194_1_2_1"/>
<dbReference type="Pfam" id="PF13561">
    <property type="entry name" value="adh_short_C2"/>
    <property type="match status" value="2"/>
</dbReference>
<dbReference type="NCBIfam" id="NF005559">
    <property type="entry name" value="PRK07231.1"/>
    <property type="match status" value="1"/>
</dbReference>
<feature type="transmembrane region" description="Helical" evidence="3">
    <location>
        <begin position="146"/>
        <end position="167"/>
    </location>
</feature>
<organism evidence="4 5">
    <name type="scientific">Leersia perrieri</name>
    <dbReference type="NCBI Taxonomy" id="77586"/>
    <lineage>
        <taxon>Eukaryota</taxon>
        <taxon>Viridiplantae</taxon>
        <taxon>Streptophyta</taxon>
        <taxon>Embryophyta</taxon>
        <taxon>Tracheophyta</taxon>
        <taxon>Spermatophyta</taxon>
        <taxon>Magnoliopsida</taxon>
        <taxon>Liliopsida</taxon>
        <taxon>Poales</taxon>
        <taxon>Poaceae</taxon>
        <taxon>BOP clade</taxon>
        <taxon>Oryzoideae</taxon>
        <taxon>Oryzeae</taxon>
        <taxon>Oryzinae</taxon>
        <taxon>Leersia</taxon>
    </lineage>
</organism>
<evidence type="ECO:0000313" key="5">
    <source>
        <dbReference type="Proteomes" id="UP000032180"/>
    </source>
</evidence>
<dbReference type="Gramene" id="LPERR07G22250.1">
    <property type="protein sequence ID" value="LPERR07G22250.1"/>
    <property type="gene ID" value="LPERR07G22250"/>
</dbReference>
<keyword evidence="3" id="KW-0472">Membrane</keyword>
<dbReference type="InterPro" id="IPR002347">
    <property type="entry name" value="SDR_fam"/>
</dbReference>
<name>A0A0D9X2L4_9ORYZ</name>
<keyword evidence="3" id="KW-0812">Transmembrane</keyword>
<reference evidence="5" key="2">
    <citation type="submission" date="2013-12" db="EMBL/GenBank/DDBJ databases">
        <authorList>
            <person name="Yu Y."/>
            <person name="Lee S."/>
            <person name="de Baynast K."/>
            <person name="Wissotski M."/>
            <person name="Liu L."/>
            <person name="Talag J."/>
            <person name="Goicoechea J."/>
            <person name="Angelova A."/>
            <person name="Jetty R."/>
            <person name="Kudrna D."/>
            <person name="Golser W."/>
            <person name="Rivera L."/>
            <person name="Zhang J."/>
            <person name="Wing R."/>
        </authorList>
    </citation>
    <scope>NUCLEOTIDE SEQUENCE</scope>
</reference>
<proteinExistence type="inferred from homology"/>
<dbReference type="FunFam" id="3.40.50.720:FF:000084">
    <property type="entry name" value="Short-chain dehydrogenase reductase"/>
    <property type="match status" value="1"/>
</dbReference>
<keyword evidence="2" id="KW-0560">Oxidoreductase</keyword>
<comment type="similarity">
    <text evidence="1">Belongs to the short-chain dehydrogenases/reductases (SDR) family.</text>
</comment>
<dbReference type="eggNOG" id="KOG0725">
    <property type="taxonomic scope" value="Eukaryota"/>
</dbReference>
<accession>A0A0D9X2L4</accession>
<dbReference type="Gene3D" id="3.40.50.720">
    <property type="entry name" value="NAD(P)-binding Rossmann-like Domain"/>
    <property type="match status" value="2"/>
</dbReference>
<evidence type="ECO:0000256" key="3">
    <source>
        <dbReference type="SAM" id="Phobius"/>
    </source>
</evidence>
<dbReference type="PANTHER" id="PTHR43180:SF52">
    <property type="entry name" value="OS07G0664400 PROTEIN"/>
    <property type="match status" value="1"/>
</dbReference>